<keyword evidence="3" id="KW-1185">Reference proteome</keyword>
<dbReference type="OrthoDB" id="3786931at2759"/>
<evidence type="ECO:0000256" key="1">
    <source>
        <dbReference type="SAM" id="MobiDB-lite"/>
    </source>
</evidence>
<evidence type="ECO:0000313" key="3">
    <source>
        <dbReference type="Proteomes" id="UP000813461"/>
    </source>
</evidence>
<name>A0A8K0VTG4_9PLEO</name>
<gene>
    <name evidence="2" type="ORF">FB567DRAFT_538631</name>
</gene>
<accession>A0A8K0VTG4</accession>
<protein>
    <submittedName>
        <fullName evidence="2">Uncharacterized protein</fullName>
    </submittedName>
</protein>
<dbReference type="EMBL" id="JAGMVJ010000024">
    <property type="protein sequence ID" value="KAH7071685.1"/>
    <property type="molecule type" value="Genomic_DNA"/>
</dbReference>
<dbReference type="AlphaFoldDB" id="A0A8K0VTG4"/>
<proteinExistence type="predicted"/>
<dbReference type="Proteomes" id="UP000813461">
    <property type="component" value="Unassembled WGS sequence"/>
</dbReference>
<feature type="compositionally biased region" description="Acidic residues" evidence="1">
    <location>
        <begin position="403"/>
        <end position="422"/>
    </location>
</feature>
<feature type="region of interest" description="Disordered" evidence="1">
    <location>
        <begin position="256"/>
        <end position="445"/>
    </location>
</feature>
<evidence type="ECO:0000313" key="2">
    <source>
        <dbReference type="EMBL" id="KAH7071685.1"/>
    </source>
</evidence>
<reference evidence="2" key="1">
    <citation type="journal article" date="2021" name="Nat. Commun.">
        <title>Genetic determinants of endophytism in the Arabidopsis root mycobiome.</title>
        <authorList>
            <person name="Mesny F."/>
            <person name="Miyauchi S."/>
            <person name="Thiergart T."/>
            <person name="Pickel B."/>
            <person name="Atanasova L."/>
            <person name="Karlsson M."/>
            <person name="Huettel B."/>
            <person name="Barry K.W."/>
            <person name="Haridas S."/>
            <person name="Chen C."/>
            <person name="Bauer D."/>
            <person name="Andreopoulos W."/>
            <person name="Pangilinan J."/>
            <person name="LaButti K."/>
            <person name="Riley R."/>
            <person name="Lipzen A."/>
            <person name="Clum A."/>
            <person name="Drula E."/>
            <person name="Henrissat B."/>
            <person name="Kohler A."/>
            <person name="Grigoriev I.V."/>
            <person name="Martin F.M."/>
            <person name="Hacquard S."/>
        </authorList>
    </citation>
    <scope>NUCLEOTIDE SEQUENCE</scope>
    <source>
        <strain evidence="2">MPI-SDFR-AT-0120</strain>
    </source>
</reference>
<feature type="compositionally biased region" description="Polar residues" evidence="1">
    <location>
        <begin position="340"/>
        <end position="358"/>
    </location>
</feature>
<feature type="compositionally biased region" description="Low complexity" evidence="1">
    <location>
        <begin position="325"/>
        <end position="338"/>
    </location>
</feature>
<feature type="compositionally biased region" description="Basic and acidic residues" evidence="1">
    <location>
        <begin position="430"/>
        <end position="445"/>
    </location>
</feature>
<comment type="caution">
    <text evidence="2">The sequence shown here is derived from an EMBL/GenBank/DDBJ whole genome shotgun (WGS) entry which is preliminary data.</text>
</comment>
<organism evidence="2 3">
    <name type="scientific">Paraphoma chrysanthemicola</name>
    <dbReference type="NCBI Taxonomy" id="798071"/>
    <lineage>
        <taxon>Eukaryota</taxon>
        <taxon>Fungi</taxon>
        <taxon>Dikarya</taxon>
        <taxon>Ascomycota</taxon>
        <taxon>Pezizomycotina</taxon>
        <taxon>Dothideomycetes</taxon>
        <taxon>Pleosporomycetidae</taxon>
        <taxon>Pleosporales</taxon>
        <taxon>Pleosporineae</taxon>
        <taxon>Phaeosphaeriaceae</taxon>
        <taxon>Paraphoma</taxon>
    </lineage>
</organism>
<feature type="compositionally biased region" description="Basic and acidic residues" evidence="1">
    <location>
        <begin position="293"/>
        <end position="307"/>
    </location>
</feature>
<sequence>MEKKLDAAEELKLRQLEPVLQMWRTDFDLSLSAPPGLEPIDKGSKWRYQSSQCPACMLARIGSDQDVLFALFAGMIGRFPMYKLTTRKVILAEFGVSNLKDVKSKRVRFVRYWIQASRGGDALLLEAANLGMNLKKLYKEWKEIQGSESASLYRGRHSHDNSTTRGNVEESRPLLATRPRISTRTTTHARSDSVLSVPIILDPKIGPEPRPKEYVSYSPLEPLGFDMTGYHPRISNESLRSSTIFPGDSVSVAPLRINKAKQPERTRSQVPPLPRQGLYDAPVKSFSPHRRHDSSFDVPEPRAERWSKPSNPPSTEWRPYASQAPPSTTSTSPSTETSKSYHSSPFSDRASTATSYSRVHTPPLLPPRNPFRDHSASKHIPVPKRQSMYFGYDTGDVGHDPFEDVDEPLPEDEGGGVGEGDEHEVCVVGEDGRVSDADTHWSDLY</sequence>